<evidence type="ECO:0000256" key="6">
    <source>
        <dbReference type="SAM" id="MobiDB-lite"/>
    </source>
</evidence>
<dbReference type="KEGG" id="cdeu:CNBG_2827"/>
<reference evidence="8 9" key="2">
    <citation type="journal article" date="2018" name="Proc. Natl. Acad. Sci.">
        <title>RNAi is a critical determinant of centromere evolution in closely related fungi.</title>
        <authorList>
            <person name="Yadav V."/>
            <person name="Sun S."/>
            <person name="Billmyre R.B."/>
            <person name="Thimmappa B.C."/>
            <person name="Shea T."/>
            <person name="Lintner R."/>
            <person name="Bakkeren G."/>
            <person name="Cuomo C.A."/>
            <person name="Heitman J."/>
            <person name="Sanyal K."/>
        </authorList>
    </citation>
    <scope>NUCLEOTIDE SEQUENCE [LARGE SCALE GENOMIC DNA]</scope>
    <source>
        <strain evidence="8 9">R265</strain>
    </source>
</reference>
<evidence type="ECO:0000256" key="5">
    <source>
        <dbReference type="ARBA" id="ARBA00023136"/>
    </source>
</evidence>
<proteinExistence type="predicted"/>
<dbReference type="HOGENOM" id="CLU_956513_0_0_1"/>
<dbReference type="InterPro" id="IPR021013">
    <property type="entry name" value="ATPase_Vma12"/>
</dbReference>
<dbReference type="VEuPathDB" id="FungiDB:CNBG_2827"/>
<dbReference type="Pfam" id="PF11712">
    <property type="entry name" value="Vma12"/>
    <property type="match status" value="1"/>
</dbReference>
<dbReference type="AlphaFoldDB" id="A0A095CBM9"/>
<dbReference type="GO" id="GO:0005789">
    <property type="term" value="C:endoplasmic reticulum membrane"/>
    <property type="evidence" value="ECO:0007669"/>
    <property type="project" value="UniProtKB-SubCell"/>
</dbReference>
<keyword evidence="5 7" id="KW-0472">Membrane</keyword>
<keyword evidence="9" id="KW-1185">Reference proteome</keyword>
<evidence type="ECO:0000313" key="8">
    <source>
        <dbReference type="EMBL" id="KGB76989.1"/>
    </source>
</evidence>
<evidence type="ECO:0008006" key="10">
    <source>
        <dbReference type="Google" id="ProtNLM"/>
    </source>
</evidence>
<name>A0A095CBM9_CRYD2</name>
<keyword evidence="3" id="KW-0256">Endoplasmic reticulum</keyword>
<evidence type="ECO:0000313" key="9">
    <source>
        <dbReference type="Proteomes" id="UP000029445"/>
    </source>
</evidence>
<reference evidence="8 9" key="1">
    <citation type="journal article" date="2011" name="MBio">
        <title>Genome variation in Cryptococcus gattii, an emerging pathogen of immunocompetent hosts.</title>
        <authorList>
            <person name="D'Souza C.A."/>
            <person name="Kronstad J.W."/>
            <person name="Taylor G."/>
            <person name="Warren R."/>
            <person name="Yuen M."/>
            <person name="Hu G."/>
            <person name="Jung W.H."/>
            <person name="Sham A."/>
            <person name="Kidd S.E."/>
            <person name="Tangen K."/>
            <person name="Lee N."/>
            <person name="Zeilmaker T."/>
            <person name="Sawkins J."/>
            <person name="McVicker G."/>
            <person name="Shah S."/>
            <person name="Gnerre S."/>
            <person name="Griggs A."/>
            <person name="Zeng Q."/>
            <person name="Bartlett K."/>
            <person name="Li W."/>
            <person name="Wang X."/>
            <person name="Heitman J."/>
            <person name="Stajich J.E."/>
            <person name="Fraser J.A."/>
            <person name="Meyer W."/>
            <person name="Carter D."/>
            <person name="Schein J."/>
            <person name="Krzywinski M."/>
            <person name="Kwon-Chung K.J."/>
            <person name="Varma A."/>
            <person name="Wang J."/>
            <person name="Brunham R."/>
            <person name="Fyfe M."/>
            <person name="Ouellette B.F."/>
            <person name="Siddiqui A."/>
            <person name="Marra M."/>
            <person name="Jones S."/>
            <person name="Holt R."/>
            <person name="Birren B.W."/>
            <person name="Galagan J.E."/>
            <person name="Cuomo C.A."/>
        </authorList>
    </citation>
    <scope>NUCLEOTIDE SEQUENCE [LARGE SCALE GENOMIC DNA]</scope>
    <source>
        <strain evidence="8 9">R265</strain>
    </source>
</reference>
<feature type="transmembrane region" description="Helical" evidence="7">
    <location>
        <begin position="168"/>
        <end position="191"/>
    </location>
</feature>
<comment type="subcellular location">
    <subcellularLocation>
        <location evidence="1">Endoplasmic reticulum membrane</location>
        <topology evidence="1">Multi-pass membrane protein</topology>
    </subcellularLocation>
</comment>
<protein>
    <recommendedName>
        <fullName evidence="10">Endoplasmic reticulum-based factor for assembly of V-ATPase</fullName>
    </recommendedName>
</protein>
<evidence type="ECO:0000256" key="3">
    <source>
        <dbReference type="ARBA" id="ARBA00022824"/>
    </source>
</evidence>
<dbReference type="OrthoDB" id="3193718at2759"/>
<feature type="region of interest" description="Disordered" evidence="6">
    <location>
        <begin position="261"/>
        <end position="295"/>
    </location>
</feature>
<keyword evidence="4 7" id="KW-1133">Transmembrane helix</keyword>
<sequence>MATLLTLPSHLIESINDLLREDLELPDDLRGPMLEAINQPQTDAVAPLDIRDGLDIQEGGNMDGKQDSTAITPPPTIDLDLVERLSRWATSDKGKILLKQNELDPSRYTEISLLSGTEIYLDPKELERLRAAENPEKPNPYLPSYLSPAPPSFGSEYRNLTRTLSTTFNVLFSILGSAGAVYVAAVSGAGYSREKGILLGILAGLVVGIAEGILVVLFMGRVEQDRKERHERGRKIMKGSGKALDQIEDQTQVEEGVQGKLLAKEGTESTAVPAKQIQLRRRGLKPQVQNGIPEA</sequence>
<feature type="transmembrane region" description="Helical" evidence="7">
    <location>
        <begin position="197"/>
        <end position="219"/>
    </location>
</feature>
<dbReference type="GO" id="GO:0070072">
    <property type="term" value="P:vacuolar proton-transporting V-type ATPase complex assembly"/>
    <property type="evidence" value="ECO:0007669"/>
    <property type="project" value="InterPro"/>
</dbReference>
<feature type="region of interest" description="Disordered" evidence="6">
    <location>
        <begin position="54"/>
        <end position="75"/>
    </location>
</feature>
<accession>A0A095CBM9</accession>
<organism evidence="8 9">
    <name type="scientific">Cryptococcus deuterogattii (strain R265)</name>
    <name type="common">Cryptococcus gattii VGII (strain R265)</name>
    <dbReference type="NCBI Taxonomy" id="294750"/>
    <lineage>
        <taxon>Eukaryota</taxon>
        <taxon>Fungi</taxon>
        <taxon>Dikarya</taxon>
        <taxon>Basidiomycota</taxon>
        <taxon>Agaricomycotina</taxon>
        <taxon>Tremellomycetes</taxon>
        <taxon>Tremellales</taxon>
        <taxon>Cryptococcaceae</taxon>
        <taxon>Cryptococcus</taxon>
        <taxon>Cryptococcus gattii species complex</taxon>
    </lineage>
</organism>
<keyword evidence="2 7" id="KW-0812">Transmembrane</keyword>
<dbReference type="Proteomes" id="UP000029445">
    <property type="component" value="Chromosome 8"/>
</dbReference>
<evidence type="ECO:0000256" key="1">
    <source>
        <dbReference type="ARBA" id="ARBA00004477"/>
    </source>
</evidence>
<dbReference type="OMA" id="WWASQHA"/>
<dbReference type="EMBL" id="CP025766">
    <property type="protein sequence ID" value="KGB76989.1"/>
    <property type="molecule type" value="Genomic_DNA"/>
</dbReference>
<dbReference type="PANTHER" id="PTHR31394:SF1">
    <property type="entry name" value="TRANSMEMBRANE PROTEIN 199"/>
    <property type="match status" value="1"/>
</dbReference>
<dbReference type="STRING" id="294750.A0A095CBM9"/>
<dbReference type="GeneID" id="88179155"/>
<evidence type="ECO:0000256" key="2">
    <source>
        <dbReference type="ARBA" id="ARBA00022692"/>
    </source>
</evidence>
<evidence type="ECO:0000256" key="4">
    <source>
        <dbReference type="ARBA" id="ARBA00022989"/>
    </source>
</evidence>
<evidence type="ECO:0000256" key="7">
    <source>
        <dbReference type="SAM" id="Phobius"/>
    </source>
</evidence>
<dbReference type="RefSeq" id="XP_062882836.1">
    <property type="nucleotide sequence ID" value="XM_063026881.1"/>
</dbReference>
<gene>
    <name evidence="8" type="ORF">CNBG_2827</name>
</gene>
<dbReference type="PANTHER" id="PTHR31394">
    <property type="entry name" value="TRANSMEMBRANE PROTEIN 199"/>
    <property type="match status" value="1"/>
</dbReference>